<gene>
    <name evidence="1" type="ORF">EYF80_004582</name>
</gene>
<accession>A0A4Z2J709</accession>
<evidence type="ECO:0000313" key="2">
    <source>
        <dbReference type="Proteomes" id="UP000314294"/>
    </source>
</evidence>
<comment type="caution">
    <text evidence="1">The sequence shown here is derived from an EMBL/GenBank/DDBJ whole genome shotgun (WGS) entry which is preliminary data.</text>
</comment>
<protein>
    <submittedName>
        <fullName evidence="1">Uncharacterized protein</fullName>
    </submittedName>
</protein>
<reference evidence="1 2" key="1">
    <citation type="submission" date="2019-03" db="EMBL/GenBank/DDBJ databases">
        <title>First draft genome of Liparis tanakae, snailfish: a comprehensive survey of snailfish specific genes.</title>
        <authorList>
            <person name="Kim W."/>
            <person name="Song I."/>
            <person name="Jeong J.-H."/>
            <person name="Kim D."/>
            <person name="Kim S."/>
            <person name="Ryu S."/>
            <person name="Song J.Y."/>
            <person name="Lee S.K."/>
        </authorList>
    </citation>
    <scope>NUCLEOTIDE SEQUENCE [LARGE SCALE GENOMIC DNA]</scope>
    <source>
        <tissue evidence="1">Muscle</tissue>
    </source>
</reference>
<evidence type="ECO:0000313" key="1">
    <source>
        <dbReference type="EMBL" id="TNN85232.1"/>
    </source>
</evidence>
<organism evidence="1 2">
    <name type="scientific">Liparis tanakae</name>
    <name type="common">Tanaka's snailfish</name>
    <dbReference type="NCBI Taxonomy" id="230148"/>
    <lineage>
        <taxon>Eukaryota</taxon>
        <taxon>Metazoa</taxon>
        <taxon>Chordata</taxon>
        <taxon>Craniata</taxon>
        <taxon>Vertebrata</taxon>
        <taxon>Euteleostomi</taxon>
        <taxon>Actinopterygii</taxon>
        <taxon>Neopterygii</taxon>
        <taxon>Teleostei</taxon>
        <taxon>Neoteleostei</taxon>
        <taxon>Acanthomorphata</taxon>
        <taxon>Eupercaria</taxon>
        <taxon>Perciformes</taxon>
        <taxon>Cottioidei</taxon>
        <taxon>Cottales</taxon>
        <taxon>Liparidae</taxon>
        <taxon>Liparis</taxon>
    </lineage>
</organism>
<dbReference type="EMBL" id="SRLO01000022">
    <property type="protein sequence ID" value="TNN85232.1"/>
    <property type="molecule type" value="Genomic_DNA"/>
</dbReference>
<dbReference type="Proteomes" id="UP000314294">
    <property type="component" value="Unassembled WGS sequence"/>
</dbReference>
<name>A0A4Z2J709_9TELE</name>
<sequence length="66" mass="7258">MGESETETLMSDELLENRQGALQEERLLSGDFSVFFLCHRGGGAGALQRGSVLHRPLAEDLHMSAR</sequence>
<proteinExistence type="predicted"/>
<dbReference type="AlphaFoldDB" id="A0A4Z2J709"/>
<keyword evidence="2" id="KW-1185">Reference proteome</keyword>